<keyword evidence="1" id="KW-1133">Transmembrane helix</keyword>
<dbReference type="Proteomes" id="UP000282388">
    <property type="component" value="Unassembled WGS sequence"/>
</dbReference>
<dbReference type="AlphaFoldDB" id="A0A3A8E574"/>
<gene>
    <name evidence="2" type="ORF">D7V32_15635</name>
</gene>
<dbReference type="PROSITE" id="PS51257">
    <property type="entry name" value="PROKAR_LIPOPROTEIN"/>
    <property type="match status" value="1"/>
</dbReference>
<dbReference type="RefSeq" id="WP_120403756.1">
    <property type="nucleotide sequence ID" value="NZ_RAXV01000047.1"/>
</dbReference>
<organism evidence="2 3">
    <name type="scientific">Acinetobacter tianfuensis</name>
    <dbReference type="NCBI Taxonomy" id="2419603"/>
    <lineage>
        <taxon>Bacteria</taxon>
        <taxon>Pseudomonadati</taxon>
        <taxon>Pseudomonadota</taxon>
        <taxon>Gammaproteobacteria</taxon>
        <taxon>Moraxellales</taxon>
        <taxon>Moraxellaceae</taxon>
        <taxon>Acinetobacter</taxon>
    </lineage>
</organism>
<dbReference type="EMBL" id="RAXV01000047">
    <property type="protein sequence ID" value="RKG29298.1"/>
    <property type="molecule type" value="Genomic_DNA"/>
</dbReference>
<proteinExistence type="predicted"/>
<feature type="transmembrane region" description="Helical" evidence="1">
    <location>
        <begin position="30"/>
        <end position="50"/>
    </location>
</feature>
<sequence>MKTKLLFTILSLLGLFSFGCLLLGIYRTDLVIIAAGIVFGTASALLYLEVKKMMINPFKKG</sequence>
<accession>A0A3A8E574</accession>
<keyword evidence="1" id="KW-0472">Membrane</keyword>
<evidence type="ECO:0008006" key="4">
    <source>
        <dbReference type="Google" id="ProtNLM"/>
    </source>
</evidence>
<keyword evidence="1" id="KW-0812">Transmembrane</keyword>
<evidence type="ECO:0000313" key="2">
    <source>
        <dbReference type="EMBL" id="RKG29298.1"/>
    </source>
</evidence>
<reference evidence="2 3" key="1">
    <citation type="submission" date="2018-09" db="EMBL/GenBank/DDBJ databases">
        <title>The draft genome of Acinetobacter spp. strains.</title>
        <authorList>
            <person name="Qin J."/>
            <person name="Feng Y."/>
            <person name="Zong Z."/>
        </authorList>
    </citation>
    <scope>NUCLEOTIDE SEQUENCE [LARGE SCALE GENOMIC DNA]</scope>
    <source>
        <strain evidence="2 3">WCHAc060012</strain>
    </source>
</reference>
<protein>
    <recommendedName>
        <fullName evidence="4">Lipoprotein</fullName>
    </recommendedName>
</protein>
<keyword evidence="3" id="KW-1185">Reference proteome</keyword>
<evidence type="ECO:0000256" key="1">
    <source>
        <dbReference type="SAM" id="Phobius"/>
    </source>
</evidence>
<dbReference type="OrthoDB" id="9888701at2"/>
<name>A0A3A8E574_9GAMM</name>
<comment type="caution">
    <text evidence="2">The sequence shown here is derived from an EMBL/GenBank/DDBJ whole genome shotgun (WGS) entry which is preliminary data.</text>
</comment>
<evidence type="ECO:0000313" key="3">
    <source>
        <dbReference type="Proteomes" id="UP000282388"/>
    </source>
</evidence>